<keyword evidence="4" id="KW-1185">Reference proteome</keyword>
<keyword evidence="1" id="KW-1133">Transmembrane helix</keyword>
<evidence type="ECO:0000313" key="4">
    <source>
        <dbReference type="Proteomes" id="UP001150217"/>
    </source>
</evidence>
<name>A0ABQ8VQW4_9AGAR</name>
<feature type="transmembrane region" description="Helical" evidence="1">
    <location>
        <begin position="150"/>
        <end position="171"/>
    </location>
</feature>
<comment type="caution">
    <text evidence="3">The sequence shown here is derived from an EMBL/GenBank/DDBJ whole genome shotgun (WGS) entry which is preliminary data.</text>
</comment>
<organism evidence="3 4">
    <name type="scientific">Lentinula lateritia</name>
    <dbReference type="NCBI Taxonomy" id="40482"/>
    <lineage>
        <taxon>Eukaryota</taxon>
        <taxon>Fungi</taxon>
        <taxon>Dikarya</taxon>
        <taxon>Basidiomycota</taxon>
        <taxon>Agaricomycotina</taxon>
        <taxon>Agaricomycetes</taxon>
        <taxon>Agaricomycetidae</taxon>
        <taxon>Agaricales</taxon>
        <taxon>Marasmiineae</taxon>
        <taxon>Omphalotaceae</taxon>
        <taxon>Lentinula</taxon>
    </lineage>
</organism>
<reference evidence="3" key="1">
    <citation type="submission" date="2022-08" db="EMBL/GenBank/DDBJ databases">
        <title>A Global Phylogenomic Analysis of the Shiitake Genus Lentinula.</title>
        <authorList>
            <consortium name="DOE Joint Genome Institute"/>
            <person name="Sierra-Patev S."/>
            <person name="Min B."/>
            <person name="Naranjo-Ortiz M."/>
            <person name="Looney B."/>
            <person name="Konkel Z."/>
            <person name="Slot J.C."/>
            <person name="Sakamoto Y."/>
            <person name="Steenwyk J.L."/>
            <person name="Rokas A."/>
            <person name="Carro J."/>
            <person name="Camarero S."/>
            <person name="Ferreira P."/>
            <person name="Molpeceres G."/>
            <person name="Ruiz-Duenas F.J."/>
            <person name="Serrano A."/>
            <person name="Henrissat B."/>
            <person name="Drula E."/>
            <person name="Hughes K.W."/>
            <person name="Mata J.L."/>
            <person name="Ishikawa N.K."/>
            <person name="Vargas-Isla R."/>
            <person name="Ushijima S."/>
            <person name="Smith C.A."/>
            <person name="Ahrendt S."/>
            <person name="Andreopoulos W."/>
            <person name="He G."/>
            <person name="Labutti K."/>
            <person name="Lipzen A."/>
            <person name="Ng V."/>
            <person name="Riley R."/>
            <person name="Sandor L."/>
            <person name="Barry K."/>
            <person name="Martinez A.T."/>
            <person name="Xiao Y."/>
            <person name="Gibbons J.G."/>
            <person name="Terashima K."/>
            <person name="Grigoriev I.V."/>
            <person name="Hibbett D.S."/>
        </authorList>
    </citation>
    <scope>NUCLEOTIDE SEQUENCE</scope>
    <source>
        <strain evidence="3">RHP3577 ss4</strain>
    </source>
</reference>
<dbReference type="InterPro" id="IPR045340">
    <property type="entry name" value="DUF6533"/>
</dbReference>
<dbReference type="Pfam" id="PF20151">
    <property type="entry name" value="DUF6533"/>
    <property type="match status" value="1"/>
</dbReference>
<feature type="transmembrane region" description="Helical" evidence="1">
    <location>
        <begin position="23"/>
        <end position="43"/>
    </location>
</feature>
<evidence type="ECO:0000259" key="2">
    <source>
        <dbReference type="Pfam" id="PF20151"/>
    </source>
</evidence>
<feature type="non-terminal residue" evidence="3">
    <location>
        <position position="265"/>
    </location>
</feature>
<feature type="transmembrane region" description="Helical" evidence="1">
    <location>
        <begin position="93"/>
        <end position="119"/>
    </location>
</feature>
<feature type="transmembrane region" description="Helical" evidence="1">
    <location>
        <begin position="63"/>
        <end position="86"/>
    </location>
</feature>
<feature type="non-terminal residue" evidence="3">
    <location>
        <position position="1"/>
    </location>
</feature>
<dbReference type="Proteomes" id="UP001150217">
    <property type="component" value="Unassembled WGS sequence"/>
</dbReference>
<protein>
    <recommendedName>
        <fullName evidence="2">DUF6533 domain-containing protein</fullName>
    </recommendedName>
</protein>
<keyword evidence="1" id="KW-0472">Membrane</keyword>
<dbReference type="EMBL" id="JANVFT010000014">
    <property type="protein sequence ID" value="KAJ4498788.1"/>
    <property type="molecule type" value="Genomic_DNA"/>
</dbReference>
<evidence type="ECO:0000313" key="3">
    <source>
        <dbReference type="EMBL" id="KAJ4498788.1"/>
    </source>
</evidence>
<keyword evidence="1" id="KW-0812">Transmembrane</keyword>
<accession>A0ABQ8VQW4</accession>
<evidence type="ECO:0000256" key="1">
    <source>
        <dbReference type="SAM" id="Phobius"/>
    </source>
</evidence>
<sequence length="265" mass="30081">ALWIVDHIETLPTELNSIWRKEFTGISVLFLVNRYMFLLFIVMEAFQNFPEDGSDMQCHTLDIITTVFQSVALVTTNALFALRVYAIYNKNKVILGVTFVFIISRFVFDILSTVLALGVSTSGLLFQSLSRCGLVTGNENEYNHMLIVDLVQLVIPFLTLGFDIFIFILTAKKTVHHTVAMQRIGESSITHLIIRDGEHFRVFSRIYRLPNLLIGHLVLNLRTFPEPKNTMIQGQQTHISSLHFDSNQMLGNIGAPLDGESFIEE</sequence>
<feature type="domain" description="DUF6533" evidence="2">
    <location>
        <begin position="1"/>
        <end position="39"/>
    </location>
</feature>
<gene>
    <name evidence="3" type="ORF">C8R41DRAFT_711923</name>
</gene>
<proteinExistence type="predicted"/>